<dbReference type="Pfam" id="PF01609">
    <property type="entry name" value="DDE_Tnp_1"/>
    <property type="match status" value="1"/>
</dbReference>
<evidence type="ECO:0000313" key="2">
    <source>
        <dbReference type="EMBL" id="BFD47718.1"/>
    </source>
</evidence>
<feature type="domain" description="Transposase IS4-like" evidence="1">
    <location>
        <begin position="4"/>
        <end position="58"/>
    </location>
</feature>
<gene>
    <name evidence="2" type="ORF">DMENIID0003_07920</name>
</gene>
<dbReference type="GO" id="GO:0006313">
    <property type="term" value="P:DNA transposition"/>
    <property type="evidence" value="ECO:0007669"/>
    <property type="project" value="InterPro"/>
</dbReference>
<dbReference type="GO" id="GO:0003677">
    <property type="term" value="F:DNA binding"/>
    <property type="evidence" value="ECO:0007669"/>
    <property type="project" value="InterPro"/>
</dbReference>
<accession>A0AAT9GCX0</accession>
<sequence length="152" mass="17813">MDEQKFQTGGFKELYFLRWGVETFFAKLKGRLSLENFTGKSVESVKQDFWSAIFISNLESVMTEDVEEALNMDLTDDKLKRSINKSVSFNAIKNLAFDIFATESDTDCIMDQLSKLFLMNTLAVRKGRKVDRHKVPYLRSFNYQKRVRKHIF</sequence>
<protein>
    <recommendedName>
        <fullName evidence="1">Transposase IS4-like domain-containing protein</fullName>
    </recommendedName>
</protein>
<evidence type="ECO:0000259" key="1">
    <source>
        <dbReference type="Pfam" id="PF01609"/>
    </source>
</evidence>
<dbReference type="GO" id="GO:0004803">
    <property type="term" value="F:transposase activity"/>
    <property type="evidence" value="ECO:0007669"/>
    <property type="project" value="InterPro"/>
</dbReference>
<dbReference type="EMBL" id="AP029172">
    <property type="protein sequence ID" value="BFD47718.1"/>
    <property type="molecule type" value="Genomic_DNA"/>
</dbReference>
<proteinExistence type="predicted"/>
<dbReference type="AlphaFoldDB" id="A0AAT9GCX0"/>
<dbReference type="InterPro" id="IPR002559">
    <property type="entry name" value="Transposase_11"/>
</dbReference>
<name>A0AAT9GCX0_9RICK</name>
<organism evidence="2">
    <name type="scientific">Wolbachia endosymbiont of Sergentomyia squamirostris</name>
    <dbReference type="NCBI Taxonomy" id="3113640"/>
    <lineage>
        <taxon>Bacteria</taxon>
        <taxon>Pseudomonadati</taxon>
        <taxon>Pseudomonadota</taxon>
        <taxon>Alphaproteobacteria</taxon>
        <taxon>Rickettsiales</taxon>
        <taxon>Anaplasmataceae</taxon>
        <taxon>Wolbachieae</taxon>
        <taxon>Wolbachia</taxon>
    </lineage>
</organism>
<reference evidence="2" key="1">
    <citation type="submission" date="2024-01" db="EMBL/GenBank/DDBJ databases">
        <title>Sequencing the genomes of a sandfly, Sergentomyia squamirostris, and its two endosymbionts.</title>
        <authorList>
            <person name="Itokawa K."/>
            <person name="Sanjoba C."/>
        </authorList>
    </citation>
    <scope>NUCLEOTIDE SEQUENCE</scope>
    <source>
        <strain evidence="2">WSSQ</strain>
    </source>
</reference>